<comment type="caution">
    <text evidence="1">The sequence shown here is derived from an EMBL/GenBank/DDBJ whole genome shotgun (WGS) entry which is preliminary data.</text>
</comment>
<proteinExistence type="predicted"/>
<reference evidence="2" key="1">
    <citation type="journal article" date="2022" name="Mol. Ecol. Resour.">
        <title>The genomes of chicory, endive, great burdock and yacon provide insights into Asteraceae palaeo-polyploidization history and plant inulin production.</title>
        <authorList>
            <person name="Fan W."/>
            <person name="Wang S."/>
            <person name="Wang H."/>
            <person name="Wang A."/>
            <person name="Jiang F."/>
            <person name="Liu H."/>
            <person name="Zhao H."/>
            <person name="Xu D."/>
            <person name="Zhang Y."/>
        </authorList>
    </citation>
    <scope>NUCLEOTIDE SEQUENCE [LARGE SCALE GENOMIC DNA]</scope>
    <source>
        <strain evidence="2">cv. Punajuju</strain>
    </source>
</reference>
<dbReference type="EMBL" id="CM042009">
    <property type="protein sequence ID" value="KAI3791903.1"/>
    <property type="molecule type" value="Genomic_DNA"/>
</dbReference>
<accession>A0ACB9H7R5</accession>
<organism evidence="1 2">
    <name type="scientific">Cichorium intybus</name>
    <name type="common">Chicory</name>
    <dbReference type="NCBI Taxonomy" id="13427"/>
    <lineage>
        <taxon>Eukaryota</taxon>
        <taxon>Viridiplantae</taxon>
        <taxon>Streptophyta</taxon>
        <taxon>Embryophyta</taxon>
        <taxon>Tracheophyta</taxon>
        <taxon>Spermatophyta</taxon>
        <taxon>Magnoliopsida</taxon>
        <taxon>eudicotyledons</taxon>
        <taxon>Gunneridae</taxon>
        <taxon>Pentapetalae</taxon>
        <taxon>asterids</taxon>
        <taxon>campanulids</taxon>
        <taxon>Asterales</taxon>
        <taxon>Asteraceae</taxon>
        <taxon>Cichorioideae</taxon>
        <taxon>Cichorieae</taxon>
        <taxon>Cichoriinae</taxon>
        <taxon>Cichorium</taxon>
    </lineage>
</organism>
<reference evidence="1 2" key="2">
    <citation type="journal article" date="2022" name="Mol. Ecol. Resour.">
        <title>The genomes of chicory, endive, great burdock and yacon provide insights into Asteraceae paleo-polyploidization history and plant inulin production.</title>
        <authorList>
            <person name="Fan W."/>
            <person name="Wang S."/>
            <person name="Wang H."/>
            <person name="Wang A."/>
            <person name="Jiang F."/>
            <person name="Liu H."/>
            <person name="Zhao H."/>
            <person name="Xu D."/>
            <person name="Zhang Y."/>
        </authorList>
    </citation>
    <scope>NUCLEOTIDE SEQUENCE [LARGE SCALE GENOMIC DNA]</scope>
    <source>
        <strain evidence="2">cv. Punajuju</strain>
        <tissue evidence="1">Leaves</tissue>
    </source>
</reference>
<name>A0ACB9H7R5_CICIN</name>
<evidence type="ECO:0000313" key="2">
    <source>
        <dbReference type="Proteomes" id="UP001055811"/>
    </source>
</evidence>
<gene>
    <name evidence="1" type="ORF">L2E82_05769</name>
</gene>
<sequence>MNTIMVVLLEESEDINNDLLFVILSVLGRDKKAITMDARRLAMNVMAQCAGKLEPGIKQFILKSMSSPSYHLELKMDDSSMVKHLLTT</sequence>
<keyword evidence="2" id="KW-1185">Reference proteome</keyword>
<evidence type="ECO:0000313" key="1">
    <source>
        <dbReference type="EMBL" id="KAI3791903.1"/>
    </source>
</evidence>
<dbReference type="Proteomes" id="UP001055811">
    <property type="component" value="Linkage Group LG01"/>
</dbReference>
<protein>
    <submittedName>
        <fullName evidence="1">Uncharacterized protein</fullName>
    </submittedName>
</protein>